<dbReference type="AlphaFoldDB" id="A0A5J4KFC9"/>
<protein>
    <submittedName>
        <fullName evidence="1">Uncharacterized protein</fullName>
    </submittedName>
</protein>
<gene>
    <name evidence="1" type="ORF">KDW_01670</name>
</gene>
<dbReference type="SUPFAM" id="SSF52317">
    <property type="entry name" value="Class I glutamine amidotransferase-like"/>
    <property type="match status" value="1"/>
</dbReference>
<dbReference type="EMBL" id="BKZW01000001">
    <property type="protein sequence ID" value="GER86005.1"/>
    <property type="molecule type" value="Genomic_DNA"/>
</dbReference>
<comment type="caution">
    <text evidence="1">The sequence shown here is derived from an EMBL/GenBank/DDBJ whole genome shotgun (WGS) entry which is preliminary data.</text>
</comment>
<name>A0A5J4KFC9_9CHLR</name>
<dbReference type="Proteomes" id="UP000326912">
    <property type="component" value="Unassembled WGS sequence"/>
</dbReference>
<dbReference type="RefSeq" id="WP_151754204.1">
    <property type="nucleotide sequence ID" value="NZ_BKZW01000001.1"/>
</dbReference>
<proteinExistence type="predicted"/>
<evidence type="ECO:0000313" key="2">
    <source>
        <dbReference type="Proteomes" id="UP000326912"/>
    </source>
</evidence>
<accession>A0A5J4KFC9</accession>
<evidence type="ECO:0000313" key="1">
    <source>
        <dbReference type="EMBL" id="GER86005.1"/>
    </source>
</evidence>
<sequence length="281" mass="30499">MRSGYWTPVRVTIDNKGPAFTGKVSVRTFSGSIRQQSIDAISPWSFEEPVTLAQGAQKRLTINAPHYAGNLITRGFLATLSNSQGQIISTKSTRQGYEVQPGDTLVGILSDHDNLEAQLSKLTLVNQAGSLNVSRLDIQTLPTLETVMENFDVLILDNFATDTLSARQFTMLETWVNRGGILIEVGGLNWQRTLQPLPKSLLPVTMQGLNVLPEQTHLLSFNGNTMQPATKDIPPVAPAISTASIHQQSTFSTIQTVVSMKKHSTACSGTPGCGHRVLCSI</sequence>
<dbReference type="Gene3D" id="3.40.50.880">
    <property type="match status" value="1"/>
</dbReference>
<keyword evidence="2" id="KW-1185">Reference proteome</keyword>
<dbReference type="InterPro" id="IPR029062">
    <property type="entry name" value="Class_I_gatase-like"/>
</dbReference>
<organism evidence="1 2">
    <name type="scientific">Dictyobacter vulcani</name>
    <dbReference type="NCBI Taxonomy" id="2607529"/>
    <lineage>
        <taxon>Bacteria</taxon>
        <taxon>Bacillati</taxon>
        <taxon>Chloroflexota</taxon>
        <taxon>Ktedonobacteria</taxon>
        <taxon>Ktedonobacterales</taxon>
        <taxon>Dictyobacteraceae</taxon>
        <taxon>Dictyobacter</taxon>
    </lineage>
</organism>
<reference evidence="1 2" key="1">
    <citation type="submission" date="2019-10" db="EMBL/GenBank/DDBJ databases">
        <title>Dictyobacter vulcani sp. nov., within the class Ktedonobacteria, isolated from soil of volcanic Mt. Zao.</title>
        <authorList>
            <person name="Zheng Y."/>
            <person name="Wang C.M."/>
            <person name="Sakai Y."/>
            <person name="Abe K."/>
            <person name="Yokota A."/>
            <person name="Yabe S."/>
        </authorList>
    </citation>
    <scope>NUCLEOTIDE SEQUENCE [LARGE SCALE GENOMIC DNA]</scope>
    <source>
        <strain evidence="1 2">W12</strain>
    </source>
</reference>